<gene>
    <name evidence="2" type="ORF">SBRCBS47491_010262</name>
</gene>
<organism evidence="2 3">
    <name type="scientific">Sporothrix bragantina</name>
    <dbReference type="NCBI Taxonomy" id="671064"/>
    <lineage>
        <taxon>Eukaryota</taxon>
        <taxon>Fungi</taxon>
        <taxon>Dikarya</taxon>
        <taxon>Ascomycota</taxon>
        <taxon>Pezizomycotina</taxon>
        <taxon>Sordariomycetes</taxon>
        <taxon>Sordariomycetidae</taxon>
        <taxon>Ophiostomatales</taxon>
        <taxon>Ophiostomataceae</taxon>
        <taxon>Sporothrix</taxon>
    </lineage>
</organism>
<proteinExistence type="predicted"/>
<sequence>MKICGMQDRHARALTTALAIVYEADLDTGKAVDIILYRLFCTITSQALCAVRAATPPPPPPPTTETTTTAETTTTTTVAASPRPTYASRVAHQTTPLQKQTNRSPSNASPAPVTKPPPRDEVILHTGGMTSPPSNETIINAVKAAAGKRVQAVA</sequence>
<feature type="non-terminal residue" evidence="2">
    <location>
        <position position="154"/>
    </location>
</feature>
<feature type="compositionally biased region" description="Polar residues" evidence="1">
    <location>
        <begin position="91"/>
        <end position="109"/>
    </location>
</feature>
<comment type="caution">
    <text evidence="2">The sequence shown here is derived from an EMBL/GenBank/DDBJ whole genome shotgun (WGS) entry which is preliminary data.</text>
</comment>
<dbReference type="EMBL" id="CAWUHC010000284">
    <property type="protein sequence ID" value="CAK7238101.1"/>
    <property type="molecule type" value="Genomic_DNA"/>
</dbReference>
<keyword evidence="3" id="KW-1185">Reference proteome</keyword>
<evidence type="ECO:0000256" key="1">
    <source>
        <dbReference type="SAM" id="MobiDB-lite"/>
    </source>
</evidence>
<evidence type="ECO:0000313" key="3">
    <source>
        <dbReference type="Proteomes" id="UP001642406"/>
    </source>
</evidence>
<evidence type="ECO:0000313" key="2">
    <source>
        <dbReference type="EMBL" id="CAK7238101.1"/>
    </source>
</evidence>
<protein>
    <submittedName>
        <fullName evidence="2">Uncharacterized protein</fullName>
    </submittedName>
</protein>
<reference evidence="2 3" key="1">
    <citation type="submission" date="2024-01" db="EMBL/GenBank/DDBJ databases">
        <authorList>
            <person name="Allen C."/>
            <person name="Tagirdzhanova G."/>
        </authorList>
    </citation>
    <scope>NUCLEOTIDE SEQUENCE [LARGE SCALE GENOMIC DNA]</scope>
</reference>
<dbReference type="Proteomes" id="UP001642406">
    <property type="component" value="Unassembled WGS sequence"/>
</dbReference>
<name>A0ABP0D498_9PEZI</name>
<accession>A0ABP0D498</accession>
<feature type="compositionally biased region" description="Low complexity" evidence="1">
    <location>
        <begin position="64"/>
        <end position="85"/>
    </location>
</feature>
<feature type="region of interest" description="Disordered" evidence="1">
    <location>
        <begin position="53"/>
        <end position="135"/>
    </location>
</feature>